<dbReference type="PANTHER" id="PTHR32071">
    <property type="entry name" value="TRANSCRIPTIONAL REGULATORY PROTEIN"/>
    <property type="match status" value="1"/>
</dbReference>
<evidence type="ECO:0000259" key="7">
    <source>
        <dbReference type="PROSITE" id="PS50110"/>
    </source>
</evidence>
<keyword evidence="4" id="KW-0804">Transcription</keyword>
<dbReference type="GO" id="GO:0000160">
    <property type="term" value="P:phosphorelay signal transduction system"/>
    <property type="evidence" value="ECO:0007669"/>
    <property type="project" value="InterPro"/>
</dbReference>
<protein>
    <submittedName>
        <fullName evidence="8">Putative sigma-54 factor interaction domain-containing protein</fullName>
    </submittedName>
</protein>
<dbReference type="InterPro" id="IPR011006">
    <property type="entry name" value="CheY-like_superfamily"/>
</dbReference>
<dbReference type="PROSITE" id="PS50110">
    <property type="entry name" value="RESPONSE_REGULATORY"/>
    <property type="match status" value="1"/>
</dbReference>
<keyword evidence="9" id="KW-1185">Reference proteome</keyword>
<reference evidence="8 9" key="1">
    <citation type="journal article" date="2013" name="J. Bacteriol.">
        <title>Roles of HynAB and Ech, the only two hydrogenases found in the model sulfate reducer Desulfovibrio gigas.</title>
        <authorList>
            <person name="Morais-Silva F.O."/>
            <person name="Santos C.I."/>
            <person name="Rodrigues R."/>
            <person name="Pereira I.A."/>
            <person name="Rodrigues-Pousada C."/>
        </authorList>
    </citation>
    <scope>NUCLEOTIDE SEQUENCE [LARGE SCALE GENOMIC DNA]</scope>
    <source>
        <strain evidence="9">ATCC 19364 / DSM 1382 / NCIMB 9332 / VKM B-1759</strain>
    </source>
</reference>
<feature type="modified residue" description="4-aspartylphosphate" evidence="5">
    <location>
        <position position="51"/>
    </location>
</feature>
<dbReference type="Gene3D" id="1.10.8.60">
    <property type="match status" value="1"/>
</dbReference>
<keyword evidence="5" id="KW-0597">Phosphoprotein</keyword>
<dbReference type="PATRIC" id="fig|1121448.10.peg.1250"/>
<dbReference type="InterPro" id="IPR058031">
    <property type="entry name" value="AAA_lid_NorR"/>
</dbReference>
<dbReference type="GO" id="GO:0006355">
    <property type="term" value="P:regulation of DNA-templated transcription"/>
    <property type="evidence" value="ECO:0007669"/>
    <property type="project" value="InterPro"/>
</dbReference>
<dbReference type="SUPFAM" id="SSF52540">
    <property type="entry name" value="P-loop containing nucleoside triphosphate hydrolases"/>
    <property type="match status" value="1"/>
</dbReference>
<evidence type="ECO:0000256" key="3">
    <source>
        <dbReference type="ARBA" id="ARBA00023015"/>
    </source>
</evidence>
<reference evidence="9" key="2">
    <citation type="submission" date="2013-07" db="EMBL/GenBank/DDBJ databases">
        <authorList>
            <person name="Morais-Silva F.O."/>
            <person name="Rezende A.M."/>
            <person name="Pimentel C."/>
            <person name="Resende D.M."/>
            <person name="Santos C.I."/>
            <person name="Clemente C."/>
            <person name="de Oliveira L.M."/>
            <person name="da Silva S.M."/>
            <person name="Costa D.A."/>
            <person name="Varela-Raposo A."/>
            <person name="Horacio E.C.A."/>
            <person name="Matos M."/>
            <person name="Flores O."/>
            <person name="Ruiz J.C."/>
            <person name="Rodrigues-Pousada C."/>
        </authorList>
    </citation>
    <scope>NUCLEOTIDE SEQUENCE [LARGE SCALE GENOMIC DNA]</scope>
    <source>
        <strain evidence="9">ATCC 19364 / DSM 1382 / NCIMB 9332 / VKM B-1759</strain>
    </source>
</reference>
<dbReference type="Pfam" id="PF00072">
    <property type="entry name" value="Response_reg"/>
    <property type="match status" value="1"/>
</dbReference>
<keyword evidence="2" id="KW-0067">ATP-binding</keyword>
<dbReference type="InterPro" id="IPR009057">
    <property type="entry name" value="Homeodomain-like_sf"/>
</dbReference>
<dbReference type="Pfam" id="PF25601">
    <property type="entry name" value="AAA_lid_14"/>
    <property type="match status" value="1"/>
</dbReference>
<keyword evidence="1" id="KW-0547">Nucleotide-binding</keyword>
<proteinExistence type="predicted"/>
<dbReference type="InterPro" id="IPR001789">
    <property type="entry name" value="Sig_transdc_resp-reg_receiver"/>
</dbReference>
<evidence type="ECO:0000256" key="1">
    <source>
        <dbReference type="ARBA" id="ARBA00022741"/>
    </source>
</evidence>
<evidence type="ECO:0000256" key="5">
    <source>
        <dbReference type="PROSITE-ProRule" id="PRU00169"/>
    </source>
</evidence>
<dbReference type="RefSeq" id="WP_021759892.1">
    <property type="nucleotide sequence ID" value="NC_022444.1"/>
</dbReference>
<organism evidence="8 9">
    <name type="scientific">Megalodesulfovibrio gigas (strain ATCC 19364 / DSM 1382 / NCIMB 9332 / VKM B-1759)</name>
    <name type="common">Desulfovibrio gigas</name>
    <dbReference type="NCBI Taxonomy" id="1121448"/>
    <lineage>
        <taxon>Bacteria</taxon>
        <taxon>Pseudomonadati</taxon>
        <taxon>Thermodesulfobacteriota</taxon>
        <taxon>Desulfovibrionia</taxon>
        <taxon>Desulfovibrionales</taxon>
        <taxon>Desulfovibrionaceae</taxon>
        <taxon>Megalodesulfovibrio</taxon>
    </lineage>
</organism>
<evidence type="ECO:0000313" key="8">
    <source>
        <dbReference type="EMBL" id="AGW13109.1"/>
    </source>
</evidence>
<dbReference type="PANTHER" id="PTHR32071:SF113">
    <property type="entry name" value="ALGINATE BIOSYNTHESIS TRANSCRIPTIONAL REGULATORY PROTEIN ALGB"/>
    <property type="match status" value="1"/>
</dbReference>
<dbReference type="PROSITE" id="PS00688">
    <property type="entry name" value="SIGMA54_INTERACT_3"/>
    <property type="match status" value="1"/>
</dbReference>
<gene>
    <name evidence="8" type="ORF">DGI_1255</name>
</gene>
<dbReference type="PROSITE" id="PS50045">
    <property type="entry name" value="SIGMA54_INTERACT_4"/>
    <property type="match status" value="1"/>
</dbReference>
<dbReference type="InterPro" id="IPR027417">
    <property type="entry name" value="P-loop_NTPase"/>
</dbReference>
<dbReference type="GO" id="GO:0005524">
    <property type="term" value="F:ATP binding"/>
    <property type="evidence" value="ECO:0007669"/>
    <property type="project" value="UniProtKB-KW"/>
</dbReference>
<name>T2GAB8_MEGG1</name>
<dbReference type="InterPro" id="IPR025944">
    <property type="entry name" value="Sigma_54_int_dom_CS"/>
</dbReference>
<dbReference type="Gene3D" id="3.40.50.2300">
    <property type="match status" value="1"/>
</dbReference>
<dbReference type="InterPro" id="IPR003593">
    <property type="entry name" value="AAA+_ATPase"/>
</dbReference>
<dbReference type="InterPro" id="IPR002078">
    <property type="entry name" value="Sigma_54_int"/>
</dbReference>
<dbReference type="Gene3D" id="3.40.50.300">
    <property type="entry name" value="P-loop containing nucleotide triphosphate hydrolases"/>
    <property type="match status" value="1"/>
</dbReference>
<feature type="domain" description="Response regulatory" evidence="7">
    <location>
        <begin position="3"/>
        <end position="116"/>
    </location>
</feature>
<dbReference type="SMART" id="SM00448">
    <property type="entry name" value="REC"/>
    <property type="match status" value="1"/>
</dbReference>
<dbReference type="AlphaFoldDB" id="T2GAB8"/>
<feature type="domain" description="Sigma-54 factor interaction" evidence="6">
    <location>
        <begin position="137"/>
        <end position="366"/>
    </location>
</feature>
<dbReference type="KEGG" id="dgg:DGI_1255"/>
<evidence type="ECO:0000313" key="9">
    <source>
        <dbReference type="Proteomes" id="UP000016587"/>
    </source>
</evidence>
<dbReference type="FunFam" id="3.40.50.300:FF:000006">
    <property type="entry name" value="DNA-binding transcriptional regulator NtrC"/>
    <property type="match status" value="1"/>
</dbReference>
<dbReference type="SUPFAM" id="SSF46689">
    <property type="entry name" value="Homeodomain-like"/>
    <property type="match status" value="1"/>
</dbReference>
<sequence length="468" mass="50044">MARVLIIDDDDFIRSSLARCFADLGHETLLAANLQEGLAQAEAGADVIYLDLGLPDGDGKAAIDQLAATATRPEIIVITGLGDNYGAREALACGAWDYLRKPASPHQVKASLAGALHYRASRHQDAALPQAFNACGILGESASMSRVKHLLARAAQSEANVLITGETGVGKELAAKAVHANSPRAGGPFVVVDCSTMSRQLVESQLYGHMRGSFTGAHADHAGLVAAAHGGVLFLDEVGELPLTLQKSLLRVLQERRYRPVGGTRELVSDFRLVAATNRDLDAMTAAGAFRGDLLFRLRTMDVTLPALRERGDDLLLLARHFAAKSCSRYRLPQKLLSPHLLQALGGYDWPGNVRELGNVMEAAVIEAGQDPALYPKHLPPHVRLSAIGEAEAAAPVLSPPVTPAALPAPLSTYDAFKAAQDRQYFQQLLEITGPDVVRASQISGLSVPSIYRRLQQIGLPTPGKVRR</sequence>
<keyword evidence="3" id="KW-0805">Transcription regulation</keyword>
<dbReference type="OrthoDB" id="9763792at2"/>
<accession>T2GAB8</accession>
<dbReference type="Proteomes" id="UP000016587">
    <property type="component" value="Chromosome"/>
</dbReference>
<evidence type="ECO:0000256" key="2">
    <source>
        <dbReference type="ARBA" id="ARBA00022840"/>
    </source>
</evidence>
<dbReference type="SUPFAM" id="SSF52172">
    <property type="entry name" value="CheY-like"/>
    <property type="match status" value="1"/>
</dbReference>
<dbReference type="STRING" id="1121448.DGI_1255"/>
<dbReference type="eggNOG" id="COG2204">
    <property type="taxonomic scope" value="Bacteria"/>
</dbReference>
<dbReference type="SMART" id="SM00382">
    <property type="entry name" value="AAA"/>
    <property type="match status" value="1"/>
</dbReference>
<dbReference type="CDD" id="cd00156">
    <property type="entry name" value="REC"/>
    <property type="match status" value="1"/>
</dbReference>
<evidence type="ECO:0000259" key="6">
    <source>
        <dbReference type="PROSITE" id="PS50045"/>
    </source>
</evidence>
<dbReference type="CDD" id="cd00009">
    <property type="entry name" value="AAA"/>
    <property type="match status" value="1"/>
</dbReference>
<dbReference type="Pfam" id="PF00158">
    <property type="entry name" value="Sigma54_activat"/>
    <property type="match status" value="1"/>
</dbReference>
<dbReference type="EMBL" id="CP006585">
    <property type="protein sequence ID" value="AGW13109.1"/>
    <property type="molecule type" value="Genomic_DNA"/>
</dbReference>
<dbReference type="HOGENOM" id="CLU_000445_0_3_7"/>
<evidence type="ECO:0000256" key="4">
    <source>
        <dbReference type="ARBA" id="ARBA00023163"/>
    </source>
</evidence>